<reference evidence="2" key="1">
    <citation type="journal article" date="2022" name="Mol. Ecol. Resour.">
        <title>The genomes of chicory, endive, great burdock and yacon provide insights into Asteraceae palaeo-polyploidization history and plant inulin production.</title>
        <authorList>
            <person name="Fan W."/>
            <person name="Wang S."/>
            <person name="Wang H."/>
            <person name="Wang A."/>
            <person name="Jiang F."/>
            <person name="Liu H."/>
            <person name="Zhao H."/>
            <person name="Xu D."/>
            <person name="Zhang Y."/>
        </authorList>
    </citation>
    <scope>NUCLEOTIDE SEQUENCE [LARGE SCALE GENOMIC DNA]</scope>
    <source>
        <strain evidence="2">cv. Punajuju</strain>
    </source>
</reference>
<reference evidence="1 2" key="2">
    <citation type="journal article" date="2022" name="Mol. Ecol. Resour.">
        <title>The genomes of chicory, endive, great burdock and yacon provide insights into Asteraceae paleo-polyploidization history and plant inulin production.</title>
        <authorList>
            <person name="Fan W."/>
            <person name="Wang S."/>
            <person name="Wang H."/>
            <person name="Wang A."/>
            <person name="Jiang F."/>
            <person name="Liu H."/>
            <person name="Zhao H."/>
            <person name="Xu D."/>
            <person name="Zhang Y."/>
        </authorList>
    </citation>
    <scope>NUCLEOTIDE SEQUENCE [LARGE SCALE GENOMIC DNA]</scope>
    <source>
        <strain evidence="2">cv. Punajuju</strain>
        <tissue evidence="1">Leaves</tissue>
    </source>
</reference>
<comment type="caution">
    <text evidence="1">The sequence shown here is derived from an EMBL/GenBank/DDBJ whole genome shotgun (WGS) entry which is preliminary data.</text>
</comment>
<gene>
    <name evidence="1" type="ORF">L2E82_27350</name>
</gene>
<evidence type="ECO:0000313" key="2">
    <source>
        <dbReference type="Proteomes" id="UP001055811"/>
    </source>
</evidence>
<evidence type="ECO:0000313" key="1">
    <source>
        <dbReference type="EMBL" id="KAI3737352.1"/>
    </source>
</evidence>
<name>A0ACB9CTD9_CICIN</name>
<proteinExistence type="predicted"/>
<sequence>MLPSVGKTRCWKPQTFPTTFIGLNPHPRITYHQEVAFVPPLENCFKSVSINNQGGDEGPSQSRLPILLLSKRIKMKKLWYGSGVERKEGNSTVV</sequence>
<dbReference type="Proteomes" id="UP001055811">
    <property type="component" value="Linkage Group LG05"/>
</dbReference>
<accession>A0ACB9CTD9</accession>
<protein>
    <submittedName>
        <fullName evidence="1">Uncharacterized protein</fullName>
    </submittedName>
</protein>
<keyword evidence="2" id="KW-1185">Reference proteome</keyword>
<dbReference type="EMBL" id="CM042013">
    <property type="protein sequence ID" value="KAI3737352.1"/>
    <property type="molecule type" value="Genomic_DNA"/>
</dbReference>
<organism evidence="1 2">
    <name type="scientific">Cichorium intybus</name>
    <name type="common">Chicory</name>
    <dbReference type="NCBI Taxonomy" id="13427"/>
    <lineage>
        <taxon>Eukaryota</taxon>
        <taxon>Viridiplantae</taxon>
        <taxon>Streptophyta</taxon>
        <taxon>Embryophyta</taxon>
        <taxon>Tracheophyta</taxon>
        <taxon>Spermatophyta</taxon>
        <taxon>Magnoliopsida</taxon>
        <taxon>eudicotyledons</taxon>
        <taxon>Gunneridae</taxon>
        <taxon>Pentapetalae</taxon>
        <taxon>asterids</taxon>
        <taxon>campanulids</taxon>
        <taxon>Asterales</taxon>
        <taxon>Asteraceae</taxon>
        <taxon>Cichorioideae</taxon>
        <taxon>Cichorieae</taxon>
        <taxon>Cichoriinae</taxon>
        <taxon>Cichorium</taxon>
    </lineage>
</organism>